<feature type="transmembrane region" description="Helical" evidence="6">
    <location>
        <begin position="231"/>
        <end position="255"/>
    </location>
</feature>
<feature type="transmembrane region" description="Helical" evidence="6">
    <location>
        <begin position="190"/>
        <end position="210"/>
    </location>
</feature>
<evidence type="ECO:0000256" key="2">
    <source>
        <dbReference type="ARBA" id="ARBA00022475"/>
    </source>
</evidence>
<gene>
    <name evidence="7" type="ORF">QQX04_01475</name>
</gene>
<keyword evidence="2" id="KW-1003">Cell membrane</keyword>
<keyword evidence="8" id="KW-1185">Reference proteome</keyword>
<sequence>MTARRVGLLGATGIGVGSMLGAGVFSDMWVDVLAAGQWYLLALAIAAVVAIANALSTAQLAAAHPVAGGAYAYGRAELSSWAGHLAGAAFLVGKTASVAVGAVVLGAYVLPGHAQGIATAAIALVWALNARGITKTAWGATAIAITVSAALVVLVGFSVATPVTFGWFAYAPLSGSTFDVAPLVALADGSGGLAAVPVAAAAAFFAFAGYARIATLGEEVRDPSRTIPRAIVIALAVVLVLYVGVGVALATHVGYEGLLAVMPPGVDSGEPLTAAPLERLAEAVGLRAGFVTAVAALSVLGAMLAVLAGAGRTAMAMAREGDLPRRLAAQGRSGAPWLAELVIALAAVALVWTQGTSLLLVSVATILTYYAVANSAAFVQSRRGRAATLRIPPAVSVIGLVGCLALAGVALPAAVGEGPVWVPFVLALVVLGWPTITWLVSRRALGPKSR</sequence>
<feature type="transmembrane region" description="Helical" evidence="6">
    <location>
        <begin position="391"/>
        <end position="414"/>
    </location>
</feature>
<organism evidence="7 8">
    <name type="scientific">Demequina zhanjiangensis</name>
    <dbReference type="NCBI Taxonomy" id="3051659"/>
    <lineage>
        <taxon>Bacteria</taxon>
        <taxon>Bacillati</taxon>
        <taxon>Actinomycetota</taxon>
        <taxon>Actinomycetes</taxon>
        <taxon>Micrococcales</taxon>
        <taxon>Demequinaceae</taxon>
        <taxon>Demequina</taxon>
    </lineage>
</organism>
<feature type="transmembrane region" description="Helical" evidence="6">
    <location>
        <begin position="288"/>
        <end position="310"/>
    </location>
</feature>
<evidence type="ECO:0000256" key="4">
    <source>
        <dbReference type="ARBA" id="ARBA00022989"/>
    </source>
</evidence>
<dbReference type="EMBL" id="JAUHPV010000001">
    <property type="protein sequence ID" value="MDN4471658.1"/>
    <property type="molecule type" value="Genomic_DNA"/>
</dbReference>
<name>A0ABT8FXM6_9MICO</name>
<dbReference type="Proteomes" id="UP001172738">
    <property type="component" value="Unassembled WGS sequence"/>
</dbReference>
<comment type="caution">
    <text evidence="7">The sequence shown here is derived from an EMBL/GenBank/DDBJ whole genome shotgun (WGS) entry which is preliminary data.</text>
</comment>
<dbReference type="PANTHER" id="PTHR42770:SF7">
    <property type="entry name" value="MEMBRANE PROTEIN"/>
    <property type="match status" value="1"/>
</dbReference>
<feature type="transmembrane region" description="Helical" evidence="6">
    <location>
        <begin position="85"/>
        <end position="108"/>
    </location>
</feature>
<reference evidence="7" key="1">
    <citation type="submission" date="2023-06" db="EMBL/GenBank/DDBJ databases">
        <title>SYSU T00b26.</title>
        <authorList>
            <person name="Gao L."/>
            <person name="Fang B.-Z."/>
            <person name="Li W.-J."/>
        </authorList>
    </citation>
    <scope>NUCLEOTIDE SEQUENCE</scope>
    <source>
        <strain evidence="7">SYSU T00b26</strain>
    </source>
</reference>
<dbReference type="InterPro" id="IPR050367">
    <property type="entry name" value="APC_superfamily"/>
</dbReference>
<feature type="transmembrane region" description="Helical" evidence="6">
    <location>
        <begin position="334"/>
        <end position="352"/>
    </location>
</feature>
<dbReference type="RefSeq" id="WP_301125495.1">
    <property type="nucleotide sequence ID" value="NZ_JAUHPV010000001.1"/>
</dbReference>
<evidence type="ECO:0000256" key="1">
    <source>
        <dbReference type="ARBA" id="ARBA00004651"/>
    </source>
</evidence>
<keyword evidence="5 6" id="KW-0472">Membrane</keyword>
<proteinExistence type="predicted"/>
<evidence type="ECO:0000313" key="7">
    <source>
        <dbReference type="EMBL" id="MDN4471658.1"/>
    </source>
</evidence>
<feature type="transmembrane region" description="Helical" evidence="6">
    <location>
        <begin position="142"/>
        <end position="170"/>
    </location>
</feature>
<dbReference type="Gene3D" id="1.20.1740.10">
    <property type="entry name" value="Amino acid/polyamine transporter I"/>
    <property type="match status" value="1"/>
</dbReference>
<comment type="subcellular location">
    <subcellularLocation>
        <location evidence="1">Cell membrane</location>
        <topology evidence="1">Multi-pass membrane protein</topology>
    </subcellularLocation>
</comment>
<dbReference type="InterPro" id="IPR002293">
    <property type="entry name" value="AA/rel_permease1"/>
</dbReference>
<keyword evidence="4 6" id="KW-1133">Transmembrane helix</keyword>
<dbReference type="Pfam" id="PF13520">
    <property type="entry name" value="AA_permease_2"/>
    <property type="match status" value="1"/>
</dbReference>
<feature type="transmembrane region" description="Helical" evidence="6">
    <location>
        <begin position="358"/>
        <end position="379"/>
    </location>
</feature>
<evidence type="ECO:0000256" key="3">
    <source>
        <dbReference type="ARBA" id="ARBA00022692"/>
    </source>
</evidence>
<feature type="transmembrane region" description="Helical" evidence="6">
    <location>
        <begin position="420"/>
        <end position="440"/>
    </location>
</feature>
<accession>A0ABT8FXM6</accession>
<evidence type="ECO:0000313" key="8">
    <source>
        <dbReference type="Proteomes" id="UP001172738"/>
    </source>
</evidence>
<feature type="transmembrane region" description="Helical" evidence="6">
    <location>
        <begin position="114"/>
        <end position="130"/>
    </location>
</feature>
<protein>
    <submittedName>
        <fullName evidence="7">APC family permease</fullName>
    </submittedName>
</protein>
<dbReference type="PIRSF" id="PIRSF006060">
    <property type="entry name" value="AA_transporter"/>
    <property type="match status" value="1"/>
</dbReference>
<feature type="transmembrane region" description="Helical" evidence="6">
    <location>
        <begin position="37"/>
        <end position="55"/>
    </location>
</feature>
<evidence type="ECO:0000256" key="5">
    <source>
        <dbReference type="ARBA" id="ARBA00023136"/>
    </source>
</evidence>
<keyword evidence="3 6" id="KW-0812">Transmembrane</keyword>
<dbReference type="PANTHER" id="PTHR42770">
    <property type="entry name" value="AMINO ACID TRANSPORTER-RELATED"/>
    <property type="match status" value="1"/>
</dbReference>
<evidence type="ECO:0000256" key="6">
    <source>
        <dbReference type="SAM" id="Phobius"/>
    </source>
</evidence>